<dbReference type="InterPro" id="IPR029154">
    <property type="entry name" value="HIBADH-like_NADP-bd"/>
</dbReference>
<keyword evidence="2" id="KW-0520">NAD</keyword>
<evidence type="ECO:0000313" key="6">
    <source>
        <dbReference type="Proteomes" id="UP001595528"/>
    </source>
</evidence>
<evidence type="ECO:0000256" key="2">
    <source>
        <dbReference type="ARBA" id="ARBA00023027"/>
    </source>
</evidence>
<reference evidence="6" key="1">
    <citation type="journal article" date="2019" name="Int. J. Syst. Evol. Microbiol.">
        <title>The Global Catalogue of Microorganisms (GCM) 10K type strain sequencing project: providing services to taxonomists for standard genome sequencing and annotation.</title>
        <authorList>
            <consortium name="The Broad Institute Genomics Platform"/>
            <consortium name="The Broad Institute Genome Sequencing Center for Infectious Disease"/>
            <person name="Wu L."/>
            <person name="Ma J."/>
        </authorList>
    </citation>
    <scope>NUCLEOTIDE SEQUENCE [LARGE SCALE GENOMIC DNA]</scope>
    <source>
        <strain evidence="6">KCTC 42964</strain>
    </source>
</reference>
<dbReference type="PIRSF" id="PIRSF000103">
    <property type="entry name" value="HIBADH"/>
    <property type="match status" value="1"/>
</dbReference>
<dbReference type="EMBL" id="JBHRTR010000014">
    <property type="protein sequence ID" value="MFC3226547.1"/>
    <property type="molecule type" value="Genomic_DNA"/>
</dbReference>
<dbReference type="InterPro" id="IPR015815">
    <property type="entry name" value="HIBADH-related"/>
</dbReference>
<dbReference type="InterPro" id="IPR008927">
    <property type="entry name" value="6-PGluconate_DH-like_C_sf"/>
</dbReference>
<sequence length="297" mass="29884">MKGVRIGFAGVGRMGAPLARRLLDAGHALSVFDTSAAAVEPLVAAGATHAESPAALAGMAEVVLLSLPTPEIVEAVALGPDGIVSGKGARIVIDLSTTGSRVAKAVASGLADAGIAAVDCPVSGGVAGAEKGSLALMAACPPAVLEEVRPVLECFGKVFHVGDEPGMGQTIKVINNLMSVTALSIASEALVLGTKAGLDPAKMIEVINAGSGSSNATMTKIPKFVLPRSFDFGFAIELSAKDIRLCLEEAEAQGVPMIVASAVKQLLTIAKGRLGGSADLTEIIKPIEEWSGVEVAG</sequence>
<feature type="domain" description="3-hydroxyisobutyrate dehydrogenase-like NAD-binding" evidence="4">
    <location>
        <begin position="166"/>
        <end position="286"/>
    </location>
</feature>
<keyword evidence="1 5" id="KW-0560">Oxidoreductase</keyword>
<comment type="caution">
    <text evidence="5">The sequence shown here is derived from an EMBL/GenBank/DDBJ whole genome shotgun (WGS) entry which is preliminary data.</text>
</comment>
<dbReference type="RefSeq" id="WP_379898576.1">
    <property type="nucleotide sequence ID" value="NZ_JBHRTR010000014.1"/>
</dbReference>
<dbReference type="Pfam" id="PF03446">
    <property type="entry name" value="NAD_binding_2"/>
    <property type="match status" value="1"/>
</dbReference>
<dbReference type="SUPFAM" id="SSF51735">
    <property type="entry name" value="NAD(P)-binding Rossmann-fold domains"/>
    <property type="match status" value="1"/>
</dbReference>
<evidence type="ECO:0000313" key="5">
    <source>
        <dbReference type="EMBL" id="MFC3226547.1"/>
    </source>
</evidence>
<dbReference type="InterPro" id="IPR013328">
    <property type="entry name" value="6PGD_dom2"/>
</dbReference>
<keyword evidence="6" id="KW-1185">Reference proteome</keyword>
<dbReference type="PANTHER" id="PTHR43060:SF15">
    <property type="entry name" value="3-HYDROXYISOBUTYRATE DEHYDROGENASE-LIKE 1, MITOCHONDRIAL-RELATED"/>
    <property type="match status" value="1"/>
</dbReference>
<dbReference type="Gene3D" id="1.10.1040.10">
    <property type="entry name" value="N-(1-d-carboxylethyl)-l-norvaline Dehydrogenase, domain 2"/>
    <property type="match status" value="1"/>
</dbReference>
<dbReference type="Proteomes" id="UP001595528">
    <property type="component" value="Unassembled WGS sequence"/>
</dbReference>
<gene>
    <name evidence="5" type="ORF">ACFOGJ_04855</name>
</gene>
<dbReference type="SUPFAM" id="SSF48179">
    <property type="entry name" value="6-phosphogluconate dehydrogenase C-terminal domain-like"/>
    <property type="match status" value="1"/>
</dbReference>
<protein>
    <submittedName>
        <fullName evidence="5">NAD(P)-dependent oxidoreductase</fullName>
        <ecNumber evidence="5">1.1.-.-</ecNumber>
    </submittedName>
</protein>
<proteinExistence type="predicted"/>
<organism evidence="5 6">
    <name type="scientific">Marinibaculum pumilum</name>
    <dbReference type="NCBI Taxonomy" id="1766165"/>
    <lineage>
        <taxon>Bacteria</taxon>
        <taxon>Pseudomonadati</taxon>
        <taxon>Pseudomonadota</taxon>
        <taxon>Alphaproteobacteria</taxon>
        <taxon>Rhodospirillales</taxon>
        <taxon>Rhodospirillaceae</taxon>
        <taxon>Marinibaculum</taxon>
    </lineage>
</organism>
<feature type="domain" description="6-phosphogluconate dehydrogenase NADP-binding" evidence="3">
    <location>
        <begin position="5"/>
        <end position="162"/>
    </location>
</feature>
<dbReference type="InterPro" id="IPR036291">
    <property type="entry name" value="NAD(P)-bd_dom_sf"/>
</dbReference>
<dbReference type="GO" id="GO:0016491">
    <property type="term" value="F:oxidoreductase activity"/>
    <property type="evidence" value="ECO:0007669"/>
    <property type="project" value="UniProtKB-KW"/>
</dbReference>
<dbReference type="EC" id="1.1.-.-" evidence="5"/>
<name>A0ABV7KX18_9PROT</name>
<dbReference type="Pfam" id="PF14833">
    <property type="entry name" value="NAD_binding_11"/>
    <property type="match status" value="1"/>
</dbReference>
<accession>A0ABV7KX18</accession>
<evidence type="ECO:0000259" key="3">
    <source>
        <dbReference type="Pfam" id="PF03446"/>
    </source>
</evidence>
<evidence type="ECO:0000259" key="4">
    <source>
        <dbReference type="Pfam" id="PF14833"/>
    </source>
</evidence>
<evidence type="ECO:0000256" key="1">
    <source>
        <dbReference type="ARBA" id="ARBA00023002"/>
    </source>
</evidence>
<dbReference type="InterPro" id="IPR006115">
    <property type="entry name" value="6PGDH_NADP-bd"/>
</dbReference>
<dbReference type="PANTHER" id="PTHR43060">
    <property type="entry name" value="3-HYDROXYISOBUTYRATE DEHYDROGENASE-LIKE 1, MITOCHONDRIAL-RELATED"/>
    <property type="match status" value="1"/>
</dbReference>
<dbReference type="Gene3D" id="3.40.50.720">
    <property type="entry name" value="NAD(P)-binding Rossmann-like Domain"/>
    <property type="match status" value="1"/>
</dbReference>